<dbReference type="Pfam" id="PF25954">
    <property type="entry name" value="Beta-barrel_RND_2"/>
    <property type="match status" value="1"/>
</dbReference>
<evidence type="ECO:0000313" key="5">
    <source>
        <dbReference type="Proteomes" id="UP000774000"/>
    </source>
</evidence>
<comment type="similarity">
    <text evidence="1">Belongs to the membrane fusion protein (MFP) (TC 8.A.1) family.</text>
</comment>
<sequence>MKKTGIILGVILLVGISALFLLGQSASKVDYTRVESREIVNSLLAMGTVIPEQKIEIRTSRAETIERVAVAEGEFIKQGQTLFAYDSDLLKLDLKRAQANYQQAQANLAQSKLAINEAQLSLELAKVKKENAAQTTVAPLKEEVEQAKLEVKHSKKDFERAEELYKQEALSKVEFEQQKNRLEVLQSKLNLAQAKLKQAQREKDDRIEEARLEVKRANSRYQRAQKKYQSSKAALSTAQGAYQQAKIKLQRYTIDAPLAAFILNRNIEAGEYVQPGQKVLTLGSKKLLVRISPDEEELALLELGNEGYVSPEAYPERKYKVRVVRKAPQVNEEQGTIDIYLEFINKDDKIVPNMSVSVEIKEDNSKMGLFIPPEYIVSDNEKNYVYVEDDGVAHKKEIKVKSRQTGQWQIEGLAADEVVVTPTNIENDQQIELKR</sequence>
<evidence type="ECO:0000256" key="2">
    <source>
        <dbReference type="SAM" id="Coils"/>
    </source>
</evidence>
<keyword evidence="2" id="KW-0175">Coiled coil</keyword>
<accession>A0A939BQ01</accession>
<gene>
    <name evidence="4" type="ORF">JOC47_000599</name>
</gene>
<proteinExistence type="inferred from homology"/>
<dbReference type="AlphaFoldDB" id="A0A939BQ01"/>
<reference evidence="4" key="1">
    <citation type="submission" date="2021-01" db="EMBL/GenBank/DDBJ databases">
        <title>Genomic Encyclopedia of Type Strains, Phase IV (KMG-IV): sequencing the most valuable type-strain genomes for metagenomic binning, comparative biology and taxonomic classification.</title>
        <authorList>
            <person name="Goeker M."/>
        </authorList>
    </citation>
    <scope>NUCLEOTIDE SEQUENCE</scope>
    <source>
        <strain evidence="4">DSM 23230</strain>
    </source>
</reference>
<comment type="caution">
    <text evidence="4">The sequence shown here is derived from an EMBL/GenBank/DDBJ whole genome shotgun (WGS) entry which is preliminary data.</text>
</comment>
<evidence type="ECO:0000256" key="1">
    <source>
        <dbReference type="ARBA" id="ARBA00009477"/>
    </source>
</evidence>
<dbReference type="SUPFAM" id="SSF111369">
    <property type="entry name" value="HlyD-like secretion proteins"/>
    <property type="match status" value="2"/>
</dbReference>
<dbReference type="GO" id="GO:1990281">
    <property type="term" value="C:efflux pump complex"/>
    <property type="evidence" value="ECO:0007669"/>
    <property type="project" value="TreeGrafter"/>
</dbReference>
<organism evidence="4 5">
    <name type="scientific">Halanaerobacter jeridensis</name>
    <dbReference type="NCBI Taxonomy" id="706427"/>
    <lineage>
        <taxon>Bacteria</taxon>
        <taxon>Bacillati</taxon>
        <taxon>Bacillota</taxon>
        <taxon>Clostridia</taxon>
        <taxon>Halanaerobiales</taxon>
        <taxon>Halobacteroidaceae</taxon>
        <taxon>Halanaerobacter</taxon>
    </lineage>
</organism>
<dbReference type="Gene3D" id="1.10.287.470">
    <property type="entry name" value="Helix hairpin bin"/>
    <property type="match status" value="2"/>
</dbReference>
<dbReference type="Gene3D" id="2.40.30.170">
    <property type="match status" value="1"/>
</dbReference>
<dbReference type="Gene3D" id="2.40.50.100">
    <property type="match status" value="2"/>
</dbReference>
<dbReference type="InterPro" id="IPR058792">
    <property type="entry name" value="Beta-barrel_RND_2"/>
</dbReference>
<dbReference type="RefSeq" id="WP_204700492.1">
    <property type="nucleotide sequence ID" value="NZ_JAFBDQ010000002.1"/>
</dbReference>
<dbReference type="EMBL" id="JAFBDQ010000002">
    <property type="protein sequence ID" value="MBM7555774.1"/>
    <property type="molecule type" value="Genomic_DNA"/>
</dbReference>
<name>A0A939BQ01_9FIRM</name>
<dbReference type="NCBIfam" id="TIGR01730">
    <property type="entry name" value="RND_mfp"/>
    <property type="match status" value="1"/>
</dbReference>
<dbReference type="GO" id="GO:0015562">
    <property type="term" value="F:efflux transmembrane transporter activity"/>
    <property type="evidence" value="ECO:0007669"/>
    <property type="project" value="TreeGrafter"/>
</dbReference>
<dbReference type="PANTHER" id="PTHR30469">
    <property type="entry name" value="MULTIDRUG RESISTANCE PROTEIN MDTA"/>
    <property type="match status" value="1"/>
</dbReference>
<evidence type="ECO:0000313" key="4">
    <source>
        <dbReference type="EMBL" id="MBM7555774.1"/>
    </source>
</evidence>
<evidence type="ECO:0000259" key="3">
    <source>
        <dbReference type="Pfam" id="PF25954"/>
    </source>
</evidence>
<feature type="coiled-coil region" evidence="2">
    <location>
        <begin position="87"/>
        <end position="234"/>
    </location>
</feature>
<dbReference type="InterPro" id="IPR006143">
    <property type="entry name" value="RND_pump_MFP"/>
</dbReference>
<feature type="domain" description="CusB-like beta-barrel" evidence="3">
    <location>
        <begin position="295"/>
        <end position="362"/>
    </location>
</feature>
<dbReference type="Gene3D" id="2.40.420.20">
    <property type="match status" value="1"/>
</dbReference>
<dbReference type="PANTHER" id="PTHR30469:SF15">
    <property type="entry name" value="HLYD FAMILY OF SECRETION PROTEINS"/>
    <property type="match status" value="1"/>
</dbReference>
<dbReference type="Proteomes" id="UP000774000">
    <property type="component" value="Unassembled WGS sequence"/>
</dbReference>
<protein>
    <submittedName>
        <fullName evidence="4">RND family efflux transporter MFP subunit</fullName>
    </submittedName>
</protein>
<keyword evidence="5" id="KW-1185">Reference proteome</keyword>